<organism evidence="1 2">
    <name type="scientific">Algibacter aquimarinus</name>
    <dbReference type="NCBI Taxonomy" id="1136748"/>
    <lineage>
        <taxon>Bacteria</taxon>
        <taxon>Pseudomonadati</taxon>
        <taxon>Bacteroidota</taxon>
        <taxon>Flavobacteriia</taxon>
        <taxon>Flavobacteriales</taxon>
        <taxon>Flavobacteriaceae</taxon>
        <taxon>Algibacter</taxon>
    </lineage>
</organism>
<keyword evidence="2" id="KW-1185">Reference proteome</keyword>
<gene>
    <name evidence="1" type="ORF">GCM10023315_03110</name>
</gene>
<name>A0ABP9H172_9FLAO</name>
<evidence type="ECO:0000313" key="1">
    <source>
        <dbReference type="EMBL" id="GAA4958930.1"/>
    </source>
</evidence>
<sequence>MKIKWYISALIIIVTFFGLSQQPISNPNQEIVLKFENVELTKEDTQVTIAILKEELQNVGVNNFKVTENDKGTLKIKYYSDANVAVIKRILSKRIRSKLGASDEDKEEESEYPFNQDSESYNLDIYELQNGNESESGLNGTFVLEFKVKSDRFSKPTNNTSQKSTDYLLIDANVKTSLKTFNTIALVIHDGLYHVPEVRAGPVC</sequence>
<accession>A0ABP9H172</accession>
<protein>
    <submittedName>
        <fullName evidence="1">Uncharacterized protein</fullName>
    </submittedName>
</protein>
<dbReference type="EMBL" id="BAABJK010000002">
    <property type="protein sequence ID" value="GAA4958930.1"/>
    <property type="molecule type" value="Genomic_DNA"/>
</dbReference>
<evidence type="ECO:0000313" key="2">
    <source>
        <dbReference type="Proteomes" id="UP001501692"/>
    </source>
</evidence>
<reference evidence="2" key="1">
    <citation type="journal article" date="2019" name="Int. J. Syst. Evol. Microbiol.">
        <title>The Global Catalogue of Microorganisms (GCM) 10K type strain sequencing project: providing services to taxonomists for standard genome sequencing and annotation.</title>
        <authorList>
            <consortium name="The Broad Institute Genomics Platform"/>
            <consortium name="The Broad Institute Genome Sequencing Center for Infectious Disease"/>
            <person name="Wu L."/>
            <person name="Ma J."/>
        </authorList>
    </citation>
    <scope>NUCLEOTIDE SEQUENCE [LARGE SCALE GENOMIC DNA]</scope>
    <source>
        <strain evidence="2">JCM 18287</strain>
    </source>
</reference>
<dbReference type="RefSeq" id="WP_345163775.1">
    <property type="nucleotide sequence ID" value="NZ_BAABJK010000002.1"/>
</dbReference>
<comment type="caution">
    <text evidence="1">The sequence shown here is derived from an EMBL/GenBank/DDBJ whole genome shotgun (WGS) entry which is preliminary data.</text>
</comment>
<proteinExistence type="predicted"/>
<dbReference type="Proteomes" id="UP001501692">
    <property type="component" value="Unassembled WGS sequence"/>
</dbReference>